<evidence type="ECO:0000313" key="3">
    <source>
        <dbReference type="Proteomes" id="UP000226437"/>
    </source>
</evidence>
<sequence length="98" mass="10536">MTFQELNDGITKAATKAPNLGKSIKLQLDEGIIHIDMTGDTAQVTNEDKEADTVVTTSVDVLEQLRTGKLNPMMAMMSGKVKIKGDMGLAMKLQGLLS</sequence>
<name>A0A2G0CJC7_9BACT</name>
<dbReference type="PANTHER" id="PTHR10094">
    <property type="entry name" value="STEROL CARRIER PROTEIN 2 SCP-2 FAMILY PROTEIN"/>
    <property type="match status" value="1"/>
</dbReference>
<proteinExistence type="predicted"/>
<comment type="caution">
    <text evidence="2">The sequence shown here is derived from an EMBL/GenBank/DDBJ whole genome shotgun (WGS) entry which is preliminary data.</text>
</comment>
<dbReference type="Pfam" id="PF02036">
    <property type="entry name" value="SCP2"/>
    <property type="match status" value="1"/>
</dbReference>
<keyword evidence="3" id="KW-1185">Reference proteome</keyword>
<protein>
    <submittedName>
        <fullName evidence="2">Sterol-binding protein</fullName>
    </submittedName>
</protein>
<dbReference type="EMBL" id="PDLO01000001">
    <property type="protein sequence ID" value="PHL00074.1"/>
    <property type="molecule type" value="Genomic_DNA"/>
</dbReference>
<reference evidence="2 3" key="1">
    <citation type="submission" date="2017-10" db="EMBL/GenBank/DDBJ databases">
        <title>The draft genome sequence of Lewinella marina KCTC 32374.</title>
        <authorList>
            <person name="Wang K."/>
        </authorList>
    </citation>
    <scope>NUCLEOTIDE SEQUENCE [LARGE SCALE GENOMIC DNA]</scope>
    <source>
        <strain evidence="2 3">MKG-38</strain>
    </source>
</reference>
<accession>A0A2G0CJC7</accession>
<dbReference type="AlphaFoldDB" id="A0A2G0CJC7"/>
<dbReference type="InterPro" id="IPR036527">
    <property type="entry name" value="SCP2_sterol-bd_dom_sf"/>
</dbReference>
<evidence type="ECO:0000313" key="2">
    <source>
        <dbReference type="EMBL" id="PHL00074.1"/>
    </source>
</evidence>
<dbReference type="Proteomes" id="UP000226437">
    <property type="component" value="Unassembled WGS sequence"/>
</dbReference>
<feature type="domain" description="SCP2" evidence="1">
    <location>
        <begin position="12"/>
        <end position="97"/>
    </location>
</feature>
<dbReference type="PANTHER" id="PTHR10094:SF25">
    <property type="entry name" value="SCP2 STEROL-BINDING DOMAIN-CONTAINING PROTEIN 1"/>
    <property type="match status" value="1"/>
</dbReference>
<organism evidence="2 3">
    <name type="scientific">Neolewinella marina</name>
    <dbReference type="NCBI Taxonomy" id="438751"/>
    <lineage>
        <taxon>Bacteria</taxon>
        <taxon>Pseudomonadati</taxon>
        <taxon>Bacteroidota</taxon>
        <taxon>Saprospiria</taxon>
        <taxon>Saprospirales</taxon>
        <taxon>Lewinellaceae</taxon>
        <taxon>Neolewinella</taxon>
    </lineage>
</organism>
<dbReference type="RefSeq" id="WP_099105052.1">
    <property type="nucleotide sequence ID" value="NZ_JAATJF010000001.1"/>
</dbReference>
<dbReference type="Gene3D" id="3.30.1050.10">
    <property type="entry name" value="SCP2 sterol-binding domain"/>
    <property type="match status" value="1"/>
</dbReference>
<dbReference type="OrthoDB" id="9804656at2"/>
<gene>
    <name evidence="2" type="ORF">CGL56_03270</name>
</gene>
<dbReference type="SUPFAM" id="SSF55718">
    <property type="entry name" value="SCP-like"/>
    <property type="match status" value="1"/>
</dbReference>
<dbReference type="InterPro" id="IPR003033">
    <property type="entry name" value="SCP2_sterol-bd_dom"/>
</dbReference>
<evidence type="ECO:0000259" key="1">
    <source>
        <dbReference type="Pfam" id="PF02036"/>
    </source>
</evidence>
<dbReference type="GO" id="GO:0005829">
    <property type="term" value="C:cytosol"/>
    <property type="evidence" value="ECO:0007669"/>
    <property type="project" value="TreeGrafter"/>
</dbReference>